<dbReference type="Pfam" id="PF12146">
    <property type="entry name" value="Hydrolase_4"/>
    <property type="match status" value="1"/>
</dbReference>
<dbReference type="Proteomes" id="UP000627446">
    <property type="component" value="Unassembled WGS sequence"/>
</dbReference>
<organism evidence="2 3">
    <name type="scientific">Undibacterium nitidum</name>
    <dbReference type="NCBI Taxonomy" id="2762298"/>
    <lineage>
        <taxon>Bacteria</taxon>
        <taxon>Pseudomonadati</taxon>
        <taxon>Pseudomonadota</taxon>
        <taxon>Betaproteobacteria</taxon>
        <taxon>Burkholderiales</taxon>
        <taxon>Oxalobacteraceae</taxon>
        <taxon>Undibacterium</taxon>
    </lineage>
</organism>
<dbReference type="AlphaFoldDB" id="A0A923HZ33"/>
<evidence type="ECO:0000259" key="1">
    <source>
        <dbReference type="Pfam" id="PF12146"/>
    </source>
</evidence>
<dbReference type="SUPFAM" id="SSF53474">
    <property type="entry name" value="alpha/beta-Hydrolases"/>
    <property type="match status" value="1"/>
</dbReference>
<evidence type="ECO:0000313" key="2">
    <source>
        <dbReference type="EMBL" id="MBC3882881.1"/>
    </source>
</evidence>
<reference evidence="2" key="1">
    <citation type="submission" date="2020-08" db="EMBL/GenBank/DDBJ databases">
        <title>Novel species isolated from subtropical streams in China.</title>
        <authorList>
            <person name="Lu H."/>
        </authorList>
    </citation>
    <scope>NUCLEOTIDE SEQUENCE</scope>
    <source>
        <strain evidence="2">LX22W</strain>
    </source>
</reference>
<protein>
    <submittedName>
        <fullName evidence="2">Alpha/beta hydrolase</fullName>
    </submittedName>
</protein>
<dbReference type="InterPro" id="IPR022742">
    <property type="entry name" value="Hydrolase_4"/>
</dbReference>
<feature type="domain" description="Serine aminopeptidase S33" evidence="1">
    <location>
        <begin position="61"/>
        <end position="210"/>
    </location>
</feature>
<proteinExistence type="predicted"/>
<sequence length="240" mass="27735">MSECLPLLVLLPGMDGTGEQFQELLQFFDKDIETMIVAYPREQQLSYLQLETLVRGHLPRDRRFVLLGESFSGPIAISLASQKPPHLAGLILCATFCRNPQPLLKHFYACVDRISPRLIPRFVLERVMFGSHGNAQQKQSFFDSLYSVNPAVIQHRCKEVLKLNYIDQLKSIETPVLYLQGEHDYLVTRRYGSELQQHLQDFRIQAFPTAHMLLQTQPQSAARAISQFMRESLYRIQERN</sequence>
<evidence type="ECO:0000313" key="3">
    <source>
        <dbReference type="Proteomes" id="UP000627446"/>
    </source>
</evidence>
<comment type="caution">
    <text evidence="2">The sequence shown here is derived from an EMBL/GenBank/DDBJ whole genome shotgun (WGS) entry which is preliminary data.</text>
</comment>
<keyword evidence="2" id="KW-0378">Hydrolase</keyword>
<dbReference type="EMBL" id="JACOFZ010000008">
    <property type="protein sequence ID" value="MBC3882881.1"/>
    <property type="molecule type" value="Genomic_DNA"/>
</dbReference>
<dbReference type="GO" id="GO:0016787">
    <property type="term" value="F:hydrolase activity"/>
    <property type="evidence" value="ECO:0007669"/>
    <property type="project" value="UniProtKB-KW"/>
</dbReference>
<dbReference type="InterPro" id="IPR029058">
    <property type="entry name" value="AB_hydrolase_fold"/>
</dbReference>
<keyword evidence="3" id="KW-1185">Reference proteome</keyword>
<gene>
    <name evidence="2" type="ORF">H8K36_15930</name>
</gene>
<accession>A0A923HZ33</accession>
<dbReference type="Gene3D" id="3.40.50.1820">
    <property type="entry name" value="alpha/beta hydrolase"/>
    <property type="match status" value="1"/>
</dbReference>
<name>A0A923HZ33_9BURK</name>
<dbReference type="RefSeq" id="WP_186917503.1">
    <property type="nucleotide sequence ID" value="NZ_JACOFZ010000008.1"/>
</dbReference>